<keyword evidence="1" id="KW-0472">Membrane</keyword>
<name>A0AAV1HRG4_9CHLO</name>
<dbReference type="AlphaFoldDB" id="A0AAV1HRG4"/>
<evidence type="ECO:0000313" key="3">
    <source>
        <dbReference type="Proteomes" id="UP001314263"/>
    </source>
</evidence>
<sequence>MTDPTKPLRDRLSNLIDEHKRAAAYCMTYNNLAAWLHTMIAATTVALSAAQQASSDRNLGIALIVLTAVTTTISFWQNICRFASRFAAHSTAISRSVHVTMQALHLLFVLHCIIKVQDFYAGIAACSHEQITLSA</sequence>
<keyword evidence="1" id="KW-1133">Transmembrane helix</keyword>
<gene>
    <name evidence="2" type="ORF">CVIRNUC_000306</name>
</gene>
<proteinExistence type="predicted"/>
<keyword evidence="1" id="KW-0812">Transmembrane</keyword>
<accession>A0AAV1HRG4</accession>
<comment type="caution">
    <text evidence="2">The sequence shown here is derived from an EMBL/GenBank/DDBJ whole genome shotgun (WGS) entry which is preliminary data.</text>
</comment>
<feature type="transmembrane region" description="Helical" evidence="1">
    <location>
        <begin position="32"/>
        <end position="50"/>
    </location>
</feature>
<organism evidence="2 3">
    <name type="scientific">Coccomyxa viridis</name>
    <dbReference type="NCBI Taxonomy" id="1274662"/>
    <lineage>
        <taxon>Eukaryota</taxon>
        <taxon>Viridiplantae</taxon>
        <taxon>Chlorophyta</taxon>
        <taxon>core chlorophytes</taxon>
        <taxon>Trebouxiophyceae</taxon>
        <taxon>Trebouxiophyceae incertae sedis</taxon>
        <taxon>Coccomyxaceae</taxon>
        <taxon>Coccomyxa</taxon>
    </lineage>
</organism>
<keyword evidence="3" id="KW-1185">Reference proteome</keyword>
<evidence type="ECO:0000313" key="2">
    <source>
        <dbReference type="EMBL" id="CAK0733627.1"/>
    </source>
</evidence>
<protein>
    <submittedName>
        <fullName evidence="2">Uncharacterized protein</fullName>
    </submittedName>
</protein>
<feature type="transmembrane region" description="Helical" evidence="1">
    <location>
        <begin position="59"/>
        <end position="76"/>
    </location>
</feature>
<dbReference type="Proteomes" id="UP001314263">
    <property type="component" value="Unassembled WGS sequence"/>
</dbReference>
<reference evidence="2 3" key="1">
    <citation type="submission" date="2023-10" db="EMBL/GenBank/DDBJ databases">
        <authorList>
            <person name="Maclean D."/>
            <person name="Macfadyen A."/>
        </authorList>
    </citation>
    <scope>NUCLEOTIDE SEQUENCE [LARGE SCALE GENOMIC DNA]</scope>
</reference>
<evidence type="ECO:0000256" key="1">
    <source>
        <dbReference type="SAM" id="Phobius"/>
    </source>
</evidence>
<dbReference type="EMBL" id="CAUYUE010000001">
    <property type="protein sequence ID" value="CAK0733627.1"/>
    <property type="molecule type" value="Genomic_DNA"/>
</dbReference>